<evidence type="ECO:0000313" key="7">
    <source>
        <dbReference type="EMBL" id="PXX40100.1"/>
    </source>
</evidence>
<dbReference type="GO" id="GO:0016020">
    <property type="term" value="C:membrane"/>
    <property type="evidence" value="ECO:0007669"/>
    <property type="project" value="UniProtKB-SubCell"/>
</dbReference>
<accession>A0A318J087</accession>
<dbReference type="Proteomes" id="UP000248395">
    <property type="component" value="Unassembled WGS sequence"/>
</dbReference>
<dbReference type="Gene3D" id="1.20.1440.20">
    <property type="entry name" value="LemA-like domain"/>
    <property type="match status" value="1"/>
</dbReference>
<dbReference type="Pfam" id="PF04011">
    <property type="entry name" value="LemA"/>
    <property type="match status" value="1"/>
</dbReference>
<comment type="subcellular location">
    <subcellularLocation>
        <location evidence="1">Membrane</location>
        <topology evidence="1">Single-pass membrane protein</topology>
    </subcellularLocation>
</comment>
<evidence type="ECO:0000256" key="3">
    <source>
        <dbReference type="ARBA" id="ARBA00022692"/>
    </source>
</evidence>
<dbReference type="SUPFAM" id="SSF140478">
    <property type="entry name" value="LemA-like"/>
    <property type="match status" value="1"/>
</dbReference>
<dbReference type="AlphaFoldDB" id="A0A318J087"/>
<keyword evidence="4 6" id="KW-1133">Transmembrane helix</keyword>
<name>A0A318J087_9NEIS</name>
<dbReference type="RefSeq" id="WP_059287639.1">
    <property type="nucleotide sequence ID" value="NZ_LNQU01000308.1"/>
</dbReference>
<protein>
    <submittedName>
        <fullName evidence="7">LemA protein</fullName>
    </submittedName>
</protein>
<evidence type="ECO:0000256" key="1">
    <source>
        <dbReference type="ARBA" id="ARBA00004167"/>
    </source>
</evidence>
<dbReference type="InterPro" id="IPR007156">
    <property type="entry name" value="MamQ_LemA"/>
</dbReference>
<keyword evidence="8" id="KW-1185">Reference proteome</keyword>
<dbReference type="PANTHER" id="PTHR34478:SF1">
    <property type="entry name" value="PROTEIN LEMA"/>
    <property type="match status" value="1"/>
</dbReference>
<dbReference type="OrthoDB" id="9804152at2"/>
<keyword evidence="5 6" id="KW-0472">Membrane</keyword>
<evidence type="ECO:0000313" key="8">
    <source>
        <dbReference type="Proteomes" id="UP000248395"/>
    </source>
</evidence>
<comment type="similarity">
    <text evidence="2">Belongs to the LemA family.</text>
</comment>
<sequence>MKLVIFFGIIAIVLLYFITLYNALVNLKHTVARSWANIDVLLKQRHDELPKLVEVCKQYAQFEQQTLSRVMEARAGVAQYAQSRNMEGLGHEEGKLRGLIGQLLAVAEAYPELKADQQFSHLSERISQLEDNIADRRELYNDAVNLNNVRIEQFPDVLIARLFNFPSARPLQFTAAEKRDVDLRQLFQRD</sequence>
<proteinExistence type="inferred from homology"/>
<evidence type="ECO:0000256" key="2">
    <source>
        <dbReference type="ARBA" id="ARBA00008854"/>
    </source>
</evidence>
<evidence type="ECO:0000256" key="5">
    <source>
        <dbReference type="ARBA" id="ARBA00023136"/>
    </source>
</evidence>
<dbReference type="EMBL" id="QJKC01000027">
    <property type="protein sequence ID" value="PXX40100.1"/>
    <property type="molecule type" value="Genomic_DNA"/>
</dbReference>
<feature type="transmembrane region" description="Helical" evidence="6">
    <location>
        <begin position="6"/>
        <end position="25"/>
    </location>
</feature>
<organism evidence="7 8">
    <name type="scientific">Aquitalea magnusonii</name>
    <dbReference type="NCBI Taxonomy" id="332411"/>
    <lineage>
        <taxon>Bacteria</taxon>
        <taxon>Pseudomonadati</taxon>
        <taxon>Pseudomonadota</taxon>
        <taxon>Betaproteobacteria</taxon>
        <taxon>Neisseriales</taxon>
        <taxon>Chromobacteriaceae</taxon>
        <taxon>Aquitalea</taxon>
    </lineage>
</organism>
<reference evidence="7 8" key="1">
    <citation type="submission" date="2018-05" db="EMBL/GenBank/DDBJ databases">
        <title>Genomic Encyclopedia of Type Strains, Phase IV (KMG-IV): sequencing the most valuable type-strain genomes for metagenomic binning, comparative biology and taxonomic classification.</title>
        <authorList>
            <person name="Goeker M."/>
        </authorList>
    </citation>
    <scope>NUCLEOTIDE SEQUENCE [LARGE SCALE GENOMIC DNA]</scope>
    <source>
        <strain evidence="7 8">DSM 25134</strain>
    </source>
</reference>
<gene>
    <name evidence="7" type="ORF">DFR38_12714</name>
</gene>
<dbReference type="PANTHER" id="PTHR34478">
    <property type="entry name" value="PROTEIN LEMA"/>
    <property type="match status" value="1"/>
</dbReference>
<comment type="caution">
    <text evidence="7">The sequence shown here is derived from an EMBL/GenBank/DDBJ whole genome shotgun (WGS) entry which is preliminary data.</text>
</comment>
<dbReference type="InterPro" id="IPR023353">
    <property type="entry name" value="LemA-like_dom_sf"/>
</dbReference>
<evidence type="ECO:0000256" key="4">
    <source>
        <dbReference type="ARBA" id="ARBA00022989"/>
    </source>
</evidence>
<keyword evidence="3 6" id="KW-0812">Transmembrane</keyword>
<evidence type="ECO:0000256" key="6">
    <source>
        <dbReference type="SAM" id="Phobius"/>
    </source>
</evidence>